<dbReference type="HOGENOM" id="CLU_074913_0_0_1"/>
<dbReference type="EMBL" id="CH902644">
    <property type="protein sequence ID" value="EDV34812.2"/>
    <property type="molecule type" value="Genomic_DNA"/>
</dbReference>
<keyword evidence="4" id="KW-1185">Reference proteome</keyword>
<gene>
    <name evidence="3" type="primary">Dana\GF19082</name>
    <name evidence="3" type="synonym">dana_GLEANR_2080</name>
    <name evidence="3" type="ORF">GF19082</name>
</gene>
<sequence length="291" mass="33231">MVTLRIITICVVLHLFCNVIWTHAQFAKELPEEFRPNFPILERDTFRNKCIAVLGDKVGSKAFDEIESNFGVFSECMVNIVNHTAIQQEIQEATPRGELDVVFNKYCNKRSDAIHCFDDFTSIVSPCLEEDEQESPVVIKRIVQSLLNFVCHKNGDQIALFIGEKGPECLQAEKQNIQQCFNSTFSTFFDSSDFTENKEKSMPKLIVGQKQCDVILSLQTCVVARLETCPDITPANLVESMFKFIRNETLCRKYQKSHPESATISSGSKGFIQLSFISFFLVWLLYFKPTF</sequence>
<evidence type="ECO:0000313" key="4">
    <source>
        <dbReference type="Proteomes" id="UP000007801"/>
    </source>
</evidence>
<dbReference type="InParanoid" id="B3N0T3"/>
<keyword evidence="1" id="KW-0472">Membrane</keyword>
<dbReference type="OrthoDB" id="6512861at2759"/>
<dbReference type="Proteomes" id="UP000007801">
    <property type="component" value="Unassembled WGS sequence"/>
</dbReference>
<keyword evidence="1" id="KW-1133">Transmembrane helix</keyword>
<dbReference type="KEGG" id="dan:6501846"/>
<evidence type="ECO:0000256" key="1">
    <source>
        <dbReference type="SAM" id="Phobius"/>
    </source>
</evidence>
<proteinExistence type="predicted"/>
<accession>B3N0T3</accession>
<dbReference type="eggNOG" id="ENOG502S1UK">
    <property type="taxonomic scope" value="Eukaryota"/>
</dbReference>
<keyword evidence="2" id="KW-0732">Signal</keyword>
<keyword evidence="1" id="KW-0812">Transmembrane</keyword>
<dbReference type="STRING" id="7217.B3N0T3"/>
<dbReference type="AlphaFoldDB" id="B3N0T3"/>
<organism evidence="3 4">
    <name type="scientific">Drosophila ananassae</name>
    <name type="common">Fruit fly</name>
    <dbReference type="NCBI Taxonomy" id="7217"/>
    <lineage>
        <taxon>Eukaryota</taxon>
        <taxon>Metazoa</taxon>
        <taxon>Ecdysozoa</taxon>
        <taxon>Arthropoda</taxon>
        <taxon>Hexapoda</taxon>
        <taxon>Insecta</taxon>
        <taxon>Pterygota</taxon>
        <taxon>Neoptera</taxon>
        <taxon>Endopterygota</taxon>
        <taxon>Diptera</taxon>
        <taxon>Brachycera</taxon>
        <taxon>Muscomorpha</taxon>
        <taxon>Ephydroidea</taxon>
        <taxon>Drosophilidae</taxon>
        <taxon>Drosophila</taxon>
        <taxon>Sophophora</taxon>
    </lineage>
</organism>
<feature type="transmembrane region" description="Helical" evidence="1">
    <location>
        <begin position="270"/>
        <end position="287"/>
    </location>
</feature>
<feature type="signal peptide" evidence="2">
    <location>
        <begin position="1"/>
        <end position="24"/>
    </location>
</feature>
<dbReference type="FunCoup" id="B3N0T3">
    <property type="interactions" value="9"/>
</dbReference>
<dbReference type="PANTHER" id="PTHR20997">
    <property type="entry name" value="EG:BACR42I17.2 PROTEIN-RELATED"/>
    <property type="match status" value="1"/>
</dbReference>
<dbReference type="PANTHER" id="PTHR20997:SF2">
    <property type="entry name" value="EG:BACR42I17.2 PROTEIN-RELATED"/>
    <property type="match status" value="1"/>
</dbReference>
<protein>
    <recommendedName>
        <fullName evidence="5">27 kDa hemolymph protein</fullName>
    </recommendedName>
</protein>
<evidence type="ECO:0000256" key="2">
    <source>
        <dbReference type="SAM" id="SignalP"/>
    </source>
</evidence>
<dbReference type="InterPro" id="IPR009832">
    <property type="entry name" value="DUF1397"/>
</dbReference>
<evidence type="ECO:0008006" key="5">
    <source>
        <dbReference type="Google" id="ProtNLM"/>
    </source>
</evidence>
<name>B3N0T3_DROAN</name>
<reference evidence="3 4" key="1">
    <citation type="journal article" date="2007" name="Nature">
        <title>Evolution of genes and genomes on the Drosophila phylogeny.</title>
        <authorList>
            <consortium name="Drosophila 12 Genomes Consortium"/>
            <person name="Clark A.G."/>
            <person name="Eisen M.B."/>
            <person name="Smith D.R."/>
            <person name="Bergman C.M."/>
            <person name="Oliver B."/>
            <person name="Markow T.A."/>
            <person name="Kaufman T.C."/>
            <person name="Kellis M."/>
            <person name="Gelbart W."/>
            <person name="Iyer V.N."/>
            <person name="Pollard D.A."/>
            <person name="Sackton T.B."/>
            <person name="Larracuente A.M."/>
            <person name="Singh N.D."/>
            <person name="Abad J.P."/>
            <person name="Abt D.N."/>
            <person name="Adryan B."/>
            <person name="Aguade M."/>
            <person name="Akashi H."/>
            <person name="Anderson W.W."/>
            <person name="Aquadro C.F."/>
            <person name="Ardell D.H."/>
            <person name="Arguello R."/>
            <person name="Artieri C.G."/>
            <person name="Barbash D.A."/>
            <person name="Barker D."/>
            <person name="Barsanti P."/>
            <person name="Batterham P."/>
            <person name="Batzoglou S."/>
            <person name="Begun D."/>
            <person name="Bhutkar A."/>
            <person name="Blanco E."/>
            <person name="Bosak S.A."/>
            <person name="Bradley R.K."/>
            <person name="Brand A.D."/>
            <person name="Brent M.R."/>
            <person name="Brooks A.N."/>
            <person name="Brown R.H."/>
            <person name="Butlin R.K."/>
            <person name="Caggese C."/>
            <person name="Calvi B.R."/>
            <person name="Bernardo de Carvalho A."/>
            <person name="Caspi A."/>
            <person name="Castrezana S."/>
            <person name="Celniker S.E."/>
            <person name="Chang J.L."/>
            <person name="Chapple C."/>
            <person name="Chatterji S."/>
            <person name="Chinwalla A."/>
            <person name="Civetta A."/>
            <person name="Clifton S.W."/>
            <person name="Comeron J.M."/>
            <person name="Costello J.C."/>
            <person name="Coyne J.A."/>
            <person name="Daub J."/>
            <person name="David R.G."/>
            <person name="Delcher A.L."/>
            <person name="Delehaunty K."/>
            <person name="Do C.B."/>
            <person name="Ebling H."/>
            <person name="Edwards K."/>
            <person name="Eickbush T."/>
            <person name="Evans J.D."/>
            <person name="Filipski A."/>
            <person name="Findeiss S."/>
            <person name="Freyhult E."/>
            <person name="Fulton L."/>
            <person name="Fulton R."/>
            <person name="Garcia A.C."/>
            <person name="Gardiner A."/>
            <person name="Garfield D.A."/>
            <person name="Garvin B.E."/>
            <person name="Gibson G."/>
            <person name="Gilbert D."/>
            <person name="Gnerre S."/>
            <person name="Godfrey J."/>
            <person name="Good R."/>
            <person name="Gotea V."/>
            <person name="Gravely B."/>
            <person name="Greenberg A.J."/>
            <person name="Griffiths-Jones S."/>
            <person name="Gross S."/>
            <person name="Guigo R."/>
            <person name="Gustafson E.A."/>
            <person name="Haerty W."/>
            <person name="Hahn M.W."/>
            <person name="Halligan D.L."/>
            <person name="Halpern A.L."/>
            <person name="Halter G.M."/>
            <person name="Han M.V."/>
            <person name="Heger A."/>
            <person name="Hillier L."/>
            <person name="Hinrichs A.S."/>
            <person name="Holmes I."/>
            <person name="Hoskins R.A."/>
            <person name="Hubisz M.J."/>
            <person name="Hultmark D."/>
            <person name="Huntley M.A."/>
            <person name="Jaffe D.B."/>
            <person name="Jagadeeshan S."/>
            <person name="Jeck W.R."/>
            <person name="Johnson J."/>
            <person name="Jones C.D."/>
            <person name="Jordan W.C."/>
            <person name="Karpen G.H."/>
            <person name="Kataoka E."/>
            <person name="Keightley P.D."/>
            <person name="Kheradpour P."/>
            <person name="Kirkness E.F."/>
            <person name="Koerich L.B."/>
            <person name="Kristiansen K."/>
            <person name="Kudrna D."/>
            <person name="Kulathinal R.J."/>
            <person name="Kumar S."/>
            <person name="Kwok R."/>
            <person name="Lander E."/>
            <person name="Langley C.H."/>
            <person name="Lapoint R."/>
            <person name="Lazzaro B.P."/>
            <person name="Lee S.J."/>
            <person name="Levesque L."/>
            <person name="Li R."/>
            <person name="Lin C.F."/>
            <person name="Lin M.F."/>
            <person name="Lindblad-Toh K."/>
            <person name="Llopart A."/>
            <person name="Long M."/>
            <person name="Low L."/>
            <person name="Lozovsky E."/>
            <person name="Lu J."/>
            <person name="Luo M."/>
            <person name="Machado C.A."/>
            <person name="Makalowski W."/>
            <person name="Marzo M."/>
            <person name="Matsuda M."/>
            <person name="Matzkin L."/>
            <person name="McAllister B."/>
            <person name="McBride C.S."/>
            <person name="McKernan B."/>
            <person name="McKernan K."/>
            <person name="Mendez-Lago M."/>
            <person name="Minx P."/>
            <person name="Mollenhauer M.U."/>
            <person name="Montooth K."/>
            <person name="Mount S.M."/>
            <person name="Mu X."/>
            <person name="Myers E."/>
            <person name="Negre B."/>
            <person name="Newfeld S."/>
            <person name="Nielsen R."/>
            <person name="Noor M.A."/>
            <person name="O'Grady P."/>
            <person name="Pachter L."/>
            <person name="Papaceit M."/>
            <person name="Parisi M.J."/>
            <person name="Parisi M."/>
            <person name="Parts L."/>
            <person name="Pedersen J.S."/>
            <person name="Pesole G."/>
            <person name="Phillippy A.M."/>
            <person name="Ponting C.P."/>
            <person name="Pop M."/>
            <person name="Porcelli D."/>
            <person name="Powell J.R."/>
            <person name="Prohaska S."/>
            <person name="Pruitt K."/>
            <person name="Puig M."/>
            <person name="Quesneville H."/>
            <person name="Ram K.R."/>
            <person name="Rand D."/>
            <person name="Rasmussen M.D."/>
            <person name="Reed L.K."/>
            <person name="Reenan R."/>
            <person name="Reily A."/>
            <person name="Remington K.A."/>
            <person name="Rieger T.T."/>
            <person name="Ritchie M.G."/>
            <person name="Robin C."/>
            <person name="Rogers Y.H."/>
            <person name="Rohde C."/>
            <person name="Rozas J."/>
            <person name="Rubenfield M.J."/>
            <person name="Ruiz A."/>
            <person name="Russo S."/>
            <person name="Salzberg S.L."/>
            <person name="Sanchez-Gracia A."/>
            <person name="Saranga D.J."/>
            <person name="Sato H."/>
            <person name="Schaeffer S.W."/>
            <person name="Schatz M.C."/>
            <person name="Schlenke T."/>
            <person name="Schwartz R."/>
            <person name="Segarra C."/>
            <person name="Singh R.S."/>
            <person name="Sirot L."/>
            <person name="Sirota M."/>
            <person name="Sisneros N.B."/>
            <person name="Smith C.D."/>
            <person name="Smith T.F."/>
            <person name="Spieth J."/>
            <person name="Stage D.E."/>
            <person name="Stark A."/>
            <person name="Stephan W."/>
            <person name="Strausberg R.L."/>
            <person name="Strempel S."/>
            <person name="Sturgill D."/>
            <person name="Sutton G."/>
            <person name="Sutton G.G."/>
            <person name="Tao W."/>
            <person name="Teichmann S."/>
            <person name="Tobari Y.N."/>
            <person name="Tomimura Y."/>
            <person name="Tsolas J.M."/>
            <person name="Valente V.L."/>
            <person name="Venter E."/>
            <person name="Venter J.C."/>
            <person name="Vicario S."/>
            <person name="Vieira F.G."/>
            <person name="Vilella A.J."/>
            <person name="Villasante A."/>
            <person name="Walenz B."/>
            <person name="Wang J."/>
            <person name="Wasserman M."/>
            <person name="Watts T."/>
            <person name="Wilson D."/>
            <person name="Wilson R.K."/>
            <person name="Wing R.A."/>
            <person name="Wolfner M.F."/>
            <person name="Wong A."/>
            <person name="Wong G.K."/>
            <person name="Wu C.I."/>
            <person name="Wu G."/>
            <person name="Yamamoto D."/>
            <person name="Yang H.P."/>
            <person name="Yang S.P."/>
            <person name="Yorke J.A."/>
            <person name="Yoshida K."/>
            <person name="Zdobnov E."/>
            <person name="Zhang P."/>
            <person name="Zhang Y."/>
            <person name="Zimin A.V."/>
            <person name="Baldwin J."/>
            <person name="Abdouelleil A."/>
            <person name="Abdulkadir J."/>
            <person name="Abebe A."/>
            <person name="Abera B."/>
            <person name="Abreu J."/>
            <person name="Acer S.C."/>
            <person name="Aftuck L."/>
            <person name="Alexander A."/>
            <person name="An P."/>
            <person name="Anderson E."/>
            <person name="Anderson S."/>
            <person name="Arachi H."/>
            <person name="Azer M."/>
            <person name="Bachantsang P."/>
            <person name="Barry A."/>
            <person name="Bayul T."/>
            <person name="Berlin A."/>
            <person name="Bessette D."/>
            <person name="Bloom T."/>
            <person name="Blye J."/>
            <person name="Boguslavskiy L."/>
            <person name="Bonnet C."/>
            <person name="Boukhgalter B."/>
            <person name="Bourzgui I."/>
            <person name="Brown A."/>
            <person name="Cahill P."/>
            <person name="Channer S."/>
            <person name="Cheshatsang Y."/>
            <person name="Chuda L."/>
            <person name="Citroen M."/>
            <person name="Collymore A."/>
            <person name="Cooke P."/>
            <person name="Costello M."/>
            <person name="D'Aco K."/>
            <person name="Daza R."/>
            <person name="De Haan G."/>
            <person name="DeGray S."/>
            <person name="DeMaso C."/>
            <person name="Dhargay N."/>
            <person name="Dooley K."/>
            <person name="Dooley E."/>
            <person name="Doricent M."/>
            <person name="Dorje P."/>
            <person name="Dorjee K."/>
            <person name="Dupes A."/>
            <person name="Elong R."/>
            <person name="Falk J."/>
            <person name="Farina A."/>
            <person name="Faro S."/>
            <person name="Ferguson D."/>
            <person name="Fisher S."/>
            <person name="Foley C.D."/>
            <person name="Franke A."/>
            <person name="Friedrich D."/>
            <person name="Gadbois L."/>
            <person name="Gearin G."/>
            <person name="Gearin C.R."/>
            <person name="Giannoukos G."/>
            <person name="Goode T."/>
            <person name="Graham J."/>
            <person name="Grandbois E."/>
            <person name="Grewal S."/>
            <person name="Gyaltsen K."/>
            <person name="Hafez N."/>
            <person name="Hagos B."/>
            <person name="Hall J."/>
            <person name="Henson C."/>
            <person name="Hollinger A."/>
            <person name="Honan T."/>
            <person name="Huard M.D."/>
            <person name="Hughes L."/>
            <person name="Hurhula B."/>
            <person name="Husby M.E."/>
            <person name="Kamat A."/>
            <person name="Kanga B."/>
            <person name="Kashin S."/>
            <person name="Khazanovich D."/>
            <person name="Kisner P."/>
            <person name="Lance K."/>
            <person name="Lara M."/>
            <person name="Lee W."/>
            <person name="Lennon N."/>
            <person name="Letendre F."/>
            <person name="LeVine R."/>
            <person name="Lipovsky A."/>
            <person name="Liu X."/>
            <person name="Liu J."/>
            <person name="Liu S."/>
            <person name="Lokyitsang T."/>
            <person name="Lokyitsang Y."/>
            <person name="Lubonja R."/>
            <person name="Lui A."/>
            <person name="MacDonald P."/>
            <person name="Magnisalis V."/>
            <person name="Maru K."/>
            <person name="Matthews C."/>
            <person name="McCusker W."/>
            <person name="McDonough S."/>
            <person name="Mehta T."/>
            <person name="Meldrim J."/>
            <person name="Meneus L."/>
            <person name="Mihai O."/>
            <person name="Mihalev A."/>
            <person name="Mihova T."/>
            <person name="Mittelman R."/>
            <person name="Mlenga V."/>
            <person name="Montmayeur A."/>
            <person name="Mulrain L."/>
            <person name="Navidi A."/>
            <person name="Naylor J."/>
            <person name="Negash T."/>
            <person name="Nguyen T."/>
            <person name="Nguyen N."/>
            <person name="Nicol R."/>
            <person name="Norbu C."/>
            <person name="Norbu N."/>
            <person name="Novod N."/>
            <person name="O'Neill B."/>
            <person name="Osman S."/>
            <person name="Markiewicz E."/>
            <person name="Oyono O.L."/>
            <person name="Patti C."/>
            <person name="Phunkhang P."/>
            <person name="Pierre F."/>
            <person name="Priest M."/>
            <person name="Raghuraman S."/>
            <person name="Rege F."/>
            <person name="Reyes R."/>
            <person name="Rise C."/>
            <person name="Rogov P."/>
            <person name="Ross K."/>
            <person name="Ryan E."/>
            <person name="Settipalli S."/>
            <person name="Shea T."/>
            <person name="Sherpa N."/>
            <person name="Shi L."/>
            <person name="Shih D."/>
            <person name="Sparrow T."/>
            <person name="Spaulding J."/>
            <person name="Stalker J."/>
            <person name="Stange-Thomann N."/>
            <person name="Stavropoulos S."/>
            <person name="Stone C."/>
            <person name="Strader C."/>
            <person name="Tesfaye S."/>
            <person name="Thomson T."/>
            <person name="Thoulutsang Y."/>
            <person name="Thoulutsang D."/>
            <person name="Topham K."/>
            <person name="Topping I."/>
            <person name="Tsamla T."/>
            <person name="Vassiliev H."/>
            <person name="Vo A."/>
            <person name="Wangchuk T."/>
            <person name="Wangdi T."/>
            <person name="Weiand M."/>
            <person name="Wilkinson J."/>
            <person name="Wilson A."/>
            <person name="Yadav S."/>
            <person name="Young G."/>
            <person name="Yu Q."/>
            <person name="Zembek L."/>
            <person name="Zhong D."/>
            <person name="Zimmer A."/>
            <person name="Zwirko Z."/>
            <person name="Jaffe D.B."/>
            <person name="Alvarez P."/>
            <person name="Brockman W."/>
            <person name="Butler J."/>
            <person name="Chin C."/>
            <person name="Gnerre S."/>
            <person name="Grabherr M."/>
            <person name="Kleber M."/>
            <person name="Mauceli E."/>
            <person name="MacCallum I."/>
        </authorList>
    </citation>
    <scope>NUCLEOTIDE SEQUENCE [LARGE SCALE GENOMIC DNA]</scope>
    <source>
        <strain evidence="4">Tucson 14024-0371.13</strain>
    </source>
</reference>
<evidence type="ECO:0000313" key="3">
    <source>
        <dbReference type="EMBL" id="EDV34812.2"/>
    </source>
</evidence>
<feature type="chain" id="PRO_5006455044" description="27 kDa hemolymph protein" evidence="2">
    <location>
        <begin position="25"/>
        <end position="291"/>
    </location>
</feature>
<dbReference type="Pfam" id="PF07165">
    <property type="entry name" value="DUF1397"/>
    <property type="match status" value="1"/>
</dbReference>
<dbReference type="GeneID" id="6501846"/>